<feature type="transmembrane region" description="Helical" evidence="7">
    <location>
        <begin position="6"/>
        <end position="23"/>
    </location>
</feature>
<dbReference type="Gramene" id="OE9A115723T1">
    <property type="protein sequence ID" value="OE9A115723C1"/>
    <property type="gene ID" value="OE9A115723"/>
</dbReference>
<feature type="transmembrane region" description="Helical" evidence="7">
    <location>
        <begin position="493"/>
        <end position="515"/>
    </location>
</feature>
<evidence type="ECO:0000256" key="6">
    <source>
        <dbReference type="ARBA" id="ARBA00044504"/>
    </source>
</evidence>
<comment type="caution">
    <text evidence="8">The sequence shown here is derived from an EMBL/GenBank/DDBJ whole genome shotgun (WGS) entry which is preliminary data.</text>
</comment>
<feature type="transmembrane region" description="Helical" evidence="7">
    <location>
        <begin position="445"/>
        <end position="467"/>
    </location>
</feature>
<dbReference type="GO" id="GO:0016020">
    <property type="term" value="C:membrane"/>
    <property type="evidence" value="ECO:0007669"/>
    <property type="project" value="UniProtKB-SubCell"/>
</dbReference>
<evidence type="ECO:0000313" key="9">
    <source>
        <dbReference type="Proteomes" id="UP000594638"/>
    </source>
</evidence>
<keyword evidence="4 7" id="KW-1133">Transmembrane helix</keyword>
<dbReference type="Pfam" id="PF00854">
    <property type="entry name" value="PTR2"/>
    <property type="match status" value="1"/>
</dbReference>
<keyword evidence="5 7" id="KW-0472">Membrane</keyword>
<dbReference type="Gene3D" id="1.20.1250.20">
    <property type="entry name" value="MFS general substrate transporter like domains"/>
    <property type="match status" value="1"/>
</dbReference>
<dbReference type="GO" id="GO:0022857">
    <property type="term" value="F:transmembrane transporter activity"/>
    <property type="evidence" value="ECO:0007669"/>
    <property type="project" value="InterPro"/>
</dbReference>
<sequence>LLWADILAMYTIYMMMAYLTNVWKLSFTHAAAILNVFWGLVGTLPLLLQFLVDTVMGNYWMLLISSISYSTGFSFLTMSTPQVLGPASGTCGYDQPECIGNGQKVLFYTSLAFIVVGMCGHLICWTPFMAEQVNKEEDITEEKQSCNSFSYLTVKIITIFAVLAPSSINVWMVRFGIPVVFGLVATVMFLTGSCSYKYVRPQGSPLTSFVRVFVASTSKFGYSAPKDANELYENRNSENKLVPHTRSLRCLDKAAIIVSSTTIEEQQNNRWKLCTVTEVEETKTIIRMIPVWSTFIFCGIVSSIGFTYFMEQINHLSPRVKGVKVPSTLLLWFYHEVKSMCNKFYVKFANSLDESGSRKFAPAIGVLLSMIFAILCCISAAIAEKQRLDVVQELGLLDNPSKTVPMTMFWLLPQFLLLAALDGIFYSSAVTFFKDQSPISTKKYLPSFISGVFGVGILSSALSVYIVGKISERGGQNQNWFHHNINRSRLDKYYWTLAWLSAINLVIFIVVAIFYRYNESELQKLEVSKFAEADEPFDDDDDDANPCCC</sequence>
<keyword evidence="9" id="KW-1185">Reference proteome</keyword>
<evidence type="ECO:0000256" key="7">
    <source>
        <dbReference type="SAM" id="Phobius"/>
    </source>
</evidence>
<feature type="transmembrane region" description="Helical" evidence="7">
    <location>
        <begin position="360"/>
        <end position="383"/>
    </location>
</feature>
<dbReference type="Proteomes" id="UP000594638">
    <property type="component" value="Unassembled WGS sequence"/>
</dbReference>
<feature type="transmembrane region" description="Helical" evidence="7">
    <location>
        <begin position="30"/>
        <end position="52"/>
    </location>
</feature>
<evidence type="ECO:0000256" key="5">
    <source>
        <dbReference type="ARBA" id="ARBA00023136"/>
    </source>
</evidence>
<comment type="similarity">
    <text evidence="6">Belongs to the major facilitator superfamily. Phosphate:H(+) symporter (TC 2.A.1.9) family.</text>
</comment>
<name>A0A8S0VM61_OLEEU</name>
<dbReference type="SUPFAM" id="SSF103473">
    <property type="entry name" value="MFS general substrate transporter"/>
    <property type="match status" value="1"/>
</dbReference>
<organism evidence="8 9">
    <name type="scientific">Olea europaea subsp. europaea</name>
    <dbReference type="NCBI Taxonomy" id="158383"/>
    <lineage>
        <taxon>Eukaryota</taxon>
        <taxon>Viridiplantae</taxon>
        <taxon>Streptophyta</taxon>
        <taxon>Embryophyta</taxon>
        <taxon>Tracheophyta</taxon>
        <taxon>Spermatophyta</taxon>
        <taxon>Magnoliopsida</taxon>
        <taxon>eudicotyledons</taxon>
        <taxon>Gunneridae</taxon>
        <taxon>Pentapetalae</taxon>
        <taxon>asterids</taxon>
        <taxon>lamiids</taxon>
        <taxon>Lamiales</taxon>
        <taxon>Oleaceae</taxon>
        <taxon>Oleeae</taxon>
        <taxon>Olea</taxon>
    </lineage>
</organism>
<evidence type="ECO:0000256" key="3">
    <source>
        <dbReference type="ARBA" id="ARBA00022692"/>
    </source>
</evidence>
<feature type="transmembrane region" description="Helical" evidence="7">
    <location>
        <begin position="148"/>
        <end position="168"/>
    </location>
</feature>
<evidence type="ECO:0000256" key="1">
    <source>
        <dbReference type="ARBA" id="ARBA00004141"/>
    </source>
</evidence>
<comment type="subcellular location">
    <subcellularLocation>
        <location evidence="1">Membrane</location>
        <topology evidence="1">Multi-pass membrane protein</topology>
    </subcellularLocation>
</comment>
<accession>A0A8S0VM61</accession>
<evidence type="ECO:0000256" key="4">
    <source>
        <dbReference type="ARBA" id="ARBA00022989"/>
    </source>
</evidence>
<reference evidence="8 9" key="1">
    <citation type="submission" date="2019-12" db="EMBL/GenBank/DDBJ databases">
        <authorList>
            <person name="Alioto T."/>
            <person name="Alioto T."/>
            <person name="Gomez Garrido J."/>
        </authorList>
    </citation>
    <scope>NUCLEOTIDE SEQUENCE [LARGE SCALE GENOMIC DNA]</scope>
</reference>
<dbReference type="InterPro" id="IPR036259">
    <property type="entry name" value="MFS_trans_sf"/>
</dbReference>
<dbReference type="EMBL" id="CACTIH010009521">
    <property type="protein sequence ID" value="CAA3032069.1"/>
    <property type="molecule type" value="Genomic_DNA"/>
</dbReference>
<evidence type="ECO:0000313" key="8">
    <source>
        <dbReference type="EMBL" id="CAA3032069.1"/>
    </source>
</evidence>
<comment type="similarity">
    <text evidence="2">Belongs to the major facilitator superfamily. Proton-dependent oligopeptide transporter (POT/PTR) (TC 2.A.17) family.</text>
</comment>
<feature type="non-terminal residue" evidence="8">
    <location>
        <position position="549"/>
    </location>
</feature>
<dbReference type="PANTHER" id="PTHR11654">
    <property type="entry name" value="OLIGOPEPTIDE TRANSPORTER-RELATED"/>
    <property type="match status" value="1"/>
</dbReference>
<gene>
    <name evidence="8" type="ORF">OLEA9_A115723</name>
</gene>
<feature type="transmembrane region" description="Helical" evidence="7">
    <location>
        <begin position="289"/>
        <end position="309"/>
    </location>
</feature>
<feature type="transmembrane region" description="Helical" evidence="7">
    <location>
        <begin position="408"/>
        <end position="433"/>
    </location>
</feature>
<evidence type="ECO:0000256" key="2">
    <source>
        <dbReference type="ARBA" id="ARBA00005982"/>
    </source>
</evidence>
<feature type="transmembrane region" description="Helical" evidence="7">
    <location>
        <begin position="175"/>
        <end position="199"/>
    </location>
</feature>
<protein>
    <submittedName>
        <fullName evidence="8">NRT1 PTR FAMILY isoform X1</fullName>
    </submittedName>
</protein>
<dbReference type="InterPro" id="IPR000109">
    <property type="entry name" value="POT_fam"/>
</dbReference>
<dbReference type="AlphaFoldDB" id="A0A8S0VM61"/>
<feature type="transmembrane region" description="Helical" evidence="7">
    <location>
        <begin position="105"/>
        <end position="128"/>
    </location>
</feature>
<dbReference type="OrthoDB" id="1181826at2759"/>
<keyword evidence="3 7" id="KW-0812">Transmembrane</keyword>
<proteinExistence type="inferred from homology"/>